<keyword evidence="2" id="KW-1185">Reference proteome</keyword>
<name>A0A919R0Y7_9ACTN</name>
<sequence>MGDDDPMLPAAVAGALERYRDALAAHGMSWTEPPSPYVRLMGVSRFAGEEEFFRAAFARVRTGAGPGATGDEITRVLELDFDEVLRDAVGAAPPDGLAVLRITPDGHRVDGRPRTVLDGRPVPLALLLDNAGPDPVRVTVAGRPHRVGAGGARLVDLDSAAEVAVAGRPVDLSGLTRRAPAARLRLRAGLPCRWSVYGADGQGWYPAGAPPRRDHHGTPYFHGDDLVLDVPAEPLTVRVTRGMEYEIAETAVVPAGETTVELAPARIIDAAARGWYGADLHVHLNYSGDVVATPAMAAAAQHGEDLHVLNLLAANVSGGQVYDREALAHWAGRDLPWSDGTHVARMGAEYRDDLLGHLHAFGIAAPPGRYHAGPAGDPARPPTGEVCEELRALGGVVGYAHTFKTPVGEPRDAVGTGRADCTARAVVVDAALGLVDAMEILHYASAAGSSAVYRRLLGAGNRLAAVAGTDAMLSFGHQRMETVTNPPGWERTYARVDGPLTAAAYAEAVRRGRTFATTGPFLELAVDGHGLGDTLVREPGDRVEITARATGPEVERLEIRTAGGVLAAGPPPVLTAELVVDSPTYVVLVAGGGPHRRSHFAEVFAHTSPVYLDVRGRRVARPADVRWCLAWLELLEELVGAHVRPGAGRLREHLSMIDEARRVYQARLPR</sequence>
<dbReference type="NCBIfam" id="NF038032">
    <property type="entry name" value="CehA_McbA_metalo"/>
    <property type="match status" value="1"/>
</dbReference>
<dbReference type="SUPFAM" id="SSF89550">
    <property type="entry name" value="PHP domain-like"/>
    <property type="match status" value="1"/>
</dbReference>
<evidence type="ECO:0000313" key="2">
    <source>
        <dbReference type="Proteomes" id="UP000655287"/>
    </source>
</evidence>
<reference evidence="1" key="1">
    <citation type="submission" date="2021-01" db="EMBL/GenBank/DDBJ databases">
        <title>Whole genome shotgun sequence of Sphaerisporangium rufum NBRC 109079.</title>
        <authorList>
            <person name="Komaki H."/>
            <person name="Tamura T."/>
        </authorList>
    </citation>
    <scope>NUCLEOTIDE SEQUENCE</scope>
    <source>
        <strain evidence="1">NBRC 109079</strain>
    </source>
</reference>
<proteinExistence type="predicted"/>
<dbReference type="Proteomes" id="UP000655287">
    <property type="component" value="Unassembled WGS sequence"/>
</dbReference>
<evidence type="ECO:0000313" key="1">
    <source>
        <dbReference type="EMBL" id="GII77328.1"/>
    </source>
</evidence>
<protein>
    <submittedName>
        <fullName evidence="1">Uncharacterized protein</fullName>
    </submittedName>
</protein>
<gene>
    <name evidence="1" type="ORF">Sru01_23100</name>
</gene>
<dbReference type="EMBL" id="BOOU01000034">
    <property type="protein sequence ID" value="GII77328.1"/>
    <property type="molecule type" value="Genomic_DNA"/>
</dbReference>
<organism evidence="1 2">
    <name type="scientific">Sphaerisporangium rufum</name>
    <dbReference type="NCBI Taxonomy" id="1381558"/>
    <lineage>
        <taxon>Bacteria</taxon>
        <taxon>Bacillati</taxon>
        <taxon>Actinomycetota</taxon>
        <taxon>Actinomycetes</taxon>
        <taxon>Streptosporangiales</taxon>
        <taxon>Streptosporangiaceae</taxon>
        <taxon>Sphaerisporangium</taxon>
    </lineage>
</organism>
<dbReference type="InterPro" id="IPR016195">
    <property type="entry name" value="Pol/histidinol_Pase-like"/>
</dbReference>
<dbReference type="RefSeq" id="WP_239137304.1">
    <property type="nucleotide sequence ID" value="NZ_BOOU01000034.1"/>
</dbReference>
<dbReference type="AlphaFoldDB" id="A0A919R0Y7"/>
<comment type="caution">
    <text evidence="1">The sequence shown here is derived from an EMBL/GenBank/DDBJ whole genome shotgun (WGS) entry which is preliminary data.</text>
</comment>
<dbReference type="Gene3D" id="3.20.20.140">
    <property type="entry name" value="Metal-dependent hydrolases"/>
    <property type="match status" value="1"/>
</dbReference>
<accession>A0A919R0Y7</accession>